<name>A0A511D4E5_9PSEU</name>
<dbReference type="RefSeq" id="WP_084796458.1">
    <property type="nucleotide sequence ID" value="NZ_BJVI01000042.1"/>
</dbReference>
<dbReference type="PANTHER" id="PTHR21716">
    <property type="entry name" value="TRANSMEMBRANE PROTEIN"/>
    <property type="match status" value="1"/>
</dbReference>
<dbReference type="Pfam" id="PF01594">
    <property type="entry name" value="AI-2E_transport"/>
    <property type="match status" value="1"/>
</dbReference>
<feature type="transmembrane region" description="Helical" evidence="9">
    <location>
        <begin position="205"/>
        <end position="224"/>
    </location>
</feature>
<feature type="transmembrane region" description="Helical" evidence="9">
    <location>
        <begin position="271"/>
        <end position="295"/>
    </location>
</feature>
<evidence type="ECO:0000256" key="8">
    <source>
        <dbReference type="SAM" id="MobiDB-lite"/>
    </source>
</evidence>
<gene>
    <name evidence="10" type="ORF">PA7_34990</name>
</gene>
<evidence type="ECO:0000256" key="4">
    <source>
        <dbReference type="ARBA" id="ARBA00022475"/>
    </source>
</evidence>
<evidence type="ECO:0000313" key="11">
    <source>
        <dbReference type="Proteomes" id="UP000321328"/>
    </source>
</evidence>
<evidence type="ECO:0000256" key="5">
    <source>
        <dbReference type="ARBA" id="ARBA00022692"/>
    </source>
</evidence>
<evidence type="ECO:0000256" key="9">
    <source>
        <dbReference type="SAM" id="Phobius"/>
    </source>
</evidence>
<sequence>MSDDKGGPTSGSDPDPHAAPRPITPEPRRSAPEPPAGANSSLPERDAAALVPTPLRVVSEVCARILIIAAALALLLFLIVQLRVVVIPVAIAVLLTAFLAPTVHWLVSRRVPRGISTALVLVGGLVLFGGLLSFVINALISGFGDLREQLSASFASIQRLLSGPPFNIPASQLQNLPDQLGRAISNNRDAFTSGALSTAATVTEIVAGIALALFSLIFLLYDGPRIWRFLLRGVPQARRERVDVAGRRAFASLVGYTRATVLVAIVDATGIGIGLGIVGVPLVVPLAALVFLGAFVPTVGAVITGAVAVLIALVANGLIPALIVLGVVIGVQQLEGHVLQPLLLGRAVRLHPLAVVLAVAAGVVIAGIPGGLLAVPVLAVLTAGTRSMTAQTEPEPHLINPIDPRQSRAVREPIGPRKPSRLARLLRRLVGREQADPR</sequence>
<dbReference type="GO" id="GO:0005886">
    <property type="term" value="C:plasma membrane"/>
    <property type="evidence" value="ECO:0007669"/>
    <property type="project" value="UniProtKB-SubCell"/>
</dbReference>
<dbReference type="Proteomes" id="UP000321328">
    <property type="component" value="Unassembled WGS sequence"/>
</dbReference>
<organism evidence="10 11">
    <name type="scientific">Pseudonocardia asaccharolytica DSM 44247 = NBRC 16224</name>
    <dbReference type="NCBI Taxonomy" id="1123024"/>
    <lineage>
        <taxon>Bacteria</taxon>
        <taxon>Bacillati</taxon>
        <taxon>Actinomycetota</taxon>
        <taxon>Actinomycetes</taxon>
        <taxon>Pseudonocardiales</taxon>
        <taxon>Pseudonocardiaceae</taxon>
        <taxon>Pseudonocardia</taxon>
    </lineage>
</organism>
<accession>A0A511D4E5</accession>
<comment type="caution">
    <text evidence="10">The sequence shown here is derived from an EMBL/GenBank/DDBJ whole genome shotgun (WGS) entry which is preliminary data.</text>
</comment>
<evidence type="ECO:0000256" key="1">
    <source>
        <dbReference type="ARBA" id="ARBA00004651"/>
    </source>
</evidence>
<keyword evidence="3" id="KW-0813">Transport</keyword>
<evidence type="ECO:0000256" key="7">
    <source>
        <dbReference type="ARBA" id="ARBA00023136"/>
    </source>
</evidence>
<evidence type="ECO:0000313" key="10">
    <source>
        <dbReference type="EMBL" id="GEL19662.1"/>
    </source>
</evidence>
<keyword evidence="5 9" id="KW-0812">Transmembrane</keyword>
<comment type="similarity">
    <text evidence="2">Belongs to the autoinducer-2 exporter (AI-2E) (TC 2.A.86) family.</text>
</comment>
<proteinExistence type="inferred from homology"/>
<keyword evidence="7 9" id="KW-0472">Membrane</keyword>
<evidence type="ECO:0000256" key="6">
    <source>
        <dbReference type="ARBA" id="ARBA00022989"/>
    </source>
</evidence>
<dbReference type="GO" id="GO:0055085">
    <property type="term" value="P:transmembrane transport"/>
    <property type="evidence" value="ECO:0007669"/>
    <property type="project" value="TreeGrafter"/>
</dbReference>
<dbReference type="OrthoDB" id="9784366at2"/>
<feature type="transmembrane region" description="Helical" evidence="9">
    <location>
        <begin position="86"/>
        <end position="107"/>
    </location>
</feature>
<evidence type="ECO:0000256" key="3">
    <source>
        <dbReference type="ARBA" id="ARBA00022448"/>
    </source>
</evidence>
<reference evidence="10 11" key="1">
    <citation type="submission" date="2019-07" db="EMBL/GenBank/DDBJ databases">
        <title>Whole genome shotgun sequence of Pseudonocardia asaccharolytica NBRC 16224.</title>
        <authorList>
            <person name="Hosoyama A."/>
            <person name="Uohara A."/>
            <person name="Ohji S."/>
            <person name="Ichikawa N."/>
        </authorList>
    </citation>
    <scope>NUCLEOTIDE SEQUENCE [LARGE SCALE GENOMIC DNA]</scope>
    <source>
        <strain evidence="10 11">NBRC 16224</strain>
    </source>
</reference>
<comment type="subcellular location">
    <subcellularLocation>
        <location evidence="1">Cell membrane</location>
        <topology evidence="1">Multi-pass membrane protein</topology>
    </subcellularLocation>
</comment>
<keyword evidence="11" id="KW-1185">Reference proteome</keyword>
<evidence type="ECO:0000256" key="2">
    <source>
        <dbReference type="ARBA" id="ARBA00009773"/>
    </source>
</evidence>
<protein>
    <submittedName>
        <fullName evidence="10">AI-2E family transporter</fullName>
    </submittedName>
</protein>
<feature type="transmembrane region" description="Helical" evidence="9">
    <location>
        <begin position="351"/>
        <end position="381"/>
    </location>
</feature>
<dbReference type="InterPro" id="IPR002549">
    <property type="entry name" value="AI-2E-like"/>
</dbReference>
<feature type="transmembrane region" description="Helical" evidence="9">
    <location>
        <begin position="61"/>
        <end position="80"/>
    </location>
</feature>
<feature type="transmembrane region" description="Helical" evidence="9">
    <location>
        <begin position="119"/>
        <end position="140"/>
    </location>
</feature>
<dbReference type="AlphaFoldDB" id="A0A511D4E5"/>
<keyword evidence="4" id="KW-1003">Cell membrane</keyword>
<feature type="transmembrane region" description="Helical" evidence="9">
    <location>
        <begin position="307"/>
        <end position="331"/>
    </location>
</feature>
<feature type="region of interest" description="Disordered" evidence="8">
    <location>
        <begin position="1"/>
        <end position="43"/>
    </location>
</feature>
<dbReference type="PANTHER" id="PTHR21716:SF53">
    <property type="entry name" value="PERMEASE PERM-RELATED"/>
    <property type="match status" value="1"/>
</dbReference>
<dbReference type="EMBL" id="BJVI01000042">
    <property type="protein sequence ID" value="GEL19662.1"/>
    <property type="molecule type" value="Genomic_DNA"/>
</dbReference>
<keyword evidence="6 9" id="KW-1133">Transmembrane helix</keyword>